<dbReference type="Proteomes" id="UP000440367">
    <property type="component" value="Unassembled WGS sequence"/>
</dbReference>
<dbReference type="EMBL" id="QXFX01003376">
    <property type="protein sequence ID" value="KAE9069412.1"/>
    <property type="molecule type" value="Genomic_DNA"/>
</dbReference>
<evidence type="ECO:0000313" key="17">
    <source>
        <dbReference type="Proteomes" id="UP000460718"/>
    </source>
</evidence>
<evidence type="ECO:0000256" key="1">
    <source>
        <dbReference type="SAM" id="Phobius"/>
    </source>
</evidence>
<dbReference type="Proteomes" id="UP000440732">
    <property type="component" value="Unassembled WGS sequence"/>
</dbReference>
<reference evidence="11 12" key="1">
    <citation type="submission" date="2018-08" db="EMBL/GenBank/DDBJ databases">
        <title>Genomic investigation of the strawberry pathogen Phytophthora fragariae indicates pathogenicity is determined by transcriptional variation in three key races.</title>
        <authorList>
            <person name="Adams T.M."/>
            <person name="Armitage A.D."/>
            <person name="Sobczyk M.K."/>
            <person name="Bates H.J."/>
            <person name="Dunwell J.M."/>
            <person name="Nellist C.F."/>
            <person name="Harrison R.J."/>
        </authorList>
    </citation>
    <scope>NUCLEOTIDE SEQUENCE [LARGE SCALE GENOMIC DNA]</scope>
    <source>
        <strain evidence="10 13">A4</strain>
        <strain evidence="9 14">BC-1</strain>
        <strain evidence="8 18">BC-23</strain>
        <strain evidence="7 12">NOV-27</strain>
        <strain evidence="6 15">NOV-5</strain>
        <strain evidence="5 16">NOV-71</strain>
        <strain evidence="2 11">NOV-9</strain>
        <strain evidence="4 19">ONT-3</strain>
        <strain evidence="3 17">SCRP245</strain>
    </source>
</reference>
<dbReference type="EMBL" id="QXGE01003342">
    <property type="protein sequence ID" value="KAE9275610.1"/>
    <property type="molecule type" value="Genomic_DNA"/>
</dbReference>
<organism evidence="10 13">
    <name type="scientific">Phytophthora fragariae</name>
    <dbReference type="NCBI Taxonomy" id="53985"/>
    <lineage>
        <taxon>Eukaryota</taxon>
        <taxon>Sar</taxon>
        <taxon>Stramenopiles</taxon>
        <taxon>Oomycota</taxon>
        <taxon>Peronosporomycetes</taxon>
        <taxon>Peronosporales</taxon>
        <taxon>Peronosporaceae</taxon>
        <taxon>Phytophthora</taxon>
    </lineage>
</organism>
<gene>
    <name evidence="10" type="ORF">PF001_g26499</name>
    <name evidence="9" type="ORF">PF002_g25479</name>
    <name evidence="8" type="ORF">PF004_g26188</name>
    <name evidence="7" type="ORF">PF005_g27183</name>
    <name evidence="6" type="ORF">PF006_g26876</name>
    <name evidence="5" type="ORF">PF007_g26726</name>
    <name evidence="2" type="ORF">PF009_g30054</name>
    <name evidence="4" type="ORF">PF010_g26674</name>
    <name evidence="3" type="ORF">PF011_g26032</name>
</gene>
<dbReference type="EMBL" id="QXGB01003340">
    <property type="protein sequence ID" value="KAE9171340.1"/>
    <property type="molecule type" value="Genomic_DNA"/>
</dbReference>
<dbReference type="Proteomes" id="UP000429523">
    <property type="component" value="Unassembled WGS sequence"/>
</dbReference>
<protein>
    <submittedName>
        <fullName evidence="10">Uncharacterized protein</fullName>
    </submittedName>
</protein>
<feature type="transmembrane region" description="Helical" evidence="1">
    <location>
        <begin position="12"/>
        <end position="34"/>
    </location>
</feature>
<evidence type="ECO:0000313" key="6">
    <source>
        <dbReference type="EMBL" id="KAE9082577.1"/>
    </source>
</evidence>
<name>A0A6A4BM44_9STRA</name>
<dbReference type="EMBL" id="QXGD01002498">
    <property type="protein sequence ID" value="KAE9187842.1"/>
    <property type="molecule type" value="Genomic_DNA"/>
</dbReference>
<proteinExistence type="predicted"/>
<comment type="caution">
    <text evidence="10">The sequence shown here is derived from an EMBL/GenBank/DDBJ whole genome shotgun (WGS) entry which is preliminary data.</text>
</comment>
<dbReference type="Proteomes" id="UP000488956">
    <property type="component" value="Unassembled WGS sequence"/>
</dbReference>
<dbReference type="AlphaFoldDB" id="A0A6A4BM44"/>
<dbReference type="Proteomes" id="UP000441208">
    <property type="component" value="Unassembled WGS sequence"/>
</dbReference>
<dbReference type="Proteomes" id="UP000460718">
    <property type="component" value="Unassembled WGS sequence"/>
</dbReference>
<evidence type="ECO:0000313" key="12">
    <source>
        <dbReference type="Proteomes" id="UP000433483"/>
    </source>
</evidence>
<keyword evidence="1" id="KW-0472">Membrane</keyword>
<keyword evidence="1" id="KW-0812">Transmembrane</keyword>
<dbReference type="Proteomes" id="UP000433483">
    <property type="component" value="Unassembled WGS sequence"/>
</dbReference>
<evidence type="ECO:0000313" key="3">
    <source>
        <dbReference type="EMBL" id="KAE8971441.1"/>
    </source>
</evidence>
<evidence type="ECO:0000313" key="15">
    <source>
        <dbReference type="Proteomes" id="UP000440732"/>
    </source>
</evidence>
<evidence type="ECO:0000313" key="14">
    <source>
        <dbReference type="Proteomes" id="UP000440367"/>
    </source>
</evidence>
<dbReference type="EMBL" id="QXGC01003387">
    <property type="protein sequence ID" value="KAE9176121.1"/>
    <property type="molecule type" value="Genomic_DNA"/>
</dbReference>
<evidence type="ECO:0000313" key="2">
    <source>
        <dbReference type="EMBL" id="KAE8919643.1"/>
    </source>
</evidence>
<evidence type="ECO:0000313" key="8">
    <source>
        <dbReference type="EMBL" id="KAE9176121.1"/>
    </source>
</evidence>
<dbReference type="EMBL" id="QXFW01003334">
    <property type="protein sequence ID" value="KAE8971441.1"/>
    <property type="molecule type" value="Genomic_DNA"/>
</dbReference>
<evidence type="ECO:0000313" key="10">
    <source>
        <dbReference type="EMBL" id="KAE9275610.1"/>
    </source>
</evidence>
<dbReference type="Proteomes" id="UP000437068">
    <property type="component" value="Unassembled WGS sequence"/>
</dbReference>
<dbReference type="EMBL" id="QXGF01004537">
    <property type="protein sequence ID" value="KAE8919643.1"/>
    <property type="molecule type" value="Genomic_DNA"/>
</dbReference>
<evidence type="ECO:0000313" key="18">
    <source>
        <dbReference type="Proteomes" id="UP000476176"/>
    </source>
</evidence>
<evidence type="ECO:0000313" key="9">
    <source>
        <dbReference type="EMBL" id="KAE9187842.1"/>
    </source>
</evidence>
<evidence type="ECO:0000313" key="5">
    <source>
        <dbReference type="EMBL" id="KAE9070983.1"/>
    </source>
</evidence>
<keyword evidence="1" id="KW-1133">Transmembrane helix</keyword>
<dbReference type="EMBL" id="QXGA01003496">
    <property type="protein sequence ID" value="KAE9082577.1"/>
    <property type="molecule type" value="Genomic_DNA"/>
</dbReference>
<keyword evidence="12" id="KW-1185">Reference proteome</keyword>
<evidence type="ECO:0000313" key="19">
    <source>
        <dbReference type="Proteomes" id="UP000488956"/>
    </source>
</evidence>
<evidence type="ECO:0000313" key="4">
    <source>
        <dbReference type="EMBL" id="KAE9069412.1"/>
    </source>
</evidence>
<evidence type="ECO:0000313" key="16">
    <source>
        <dbReference type="Proteomes" id="UP000441208"/>
    </source>
</evidence>
<sequence>MYTTSIRTANTVVVSAVGITIDYIKLIFTLAALYN</sequence>
<accession>A0A6A4BM44</accession>
<dbReference type="EMBL" id="QXFZ01003147">
    <property type="protein sequence ID" value="KAE9070983.1"/>
    <property type="molecule type" value="Genomic_DNA"/>
</dbReference>
<evidence type="ECO:0000313" key="11">
    <source>
        <dbReference type="Proteomes" id="UP000429523"/>
    </source>
</evidence>
<dbReference type="Proteomes" id="UP000476176">
    <property type="component" value="Unassembled WGS sequence"/>
</dbReference>
<evidence type="ECO:0000313" key="13">
    <source>
        <dbReference type="Proteomes" id="UP000437068"/>
    </source>
</evidence>
<evidence type="ECO:0000313" key="7">
    <source>
        <dbReference type="EMBL" id="KAE9171340.1"/>
    </source>
</evidence>